<dbReference type="Gene3D" id="1.10.3210.10">
    <property type="entry name" value="Hypothetical protein af1432"/>
    <property type="match status" value="1"/>
</dbReference>
<keyword evidence="5" id="KW-1185">Reference proteome</keyword>
<dbReference type="InterPro" id="IPR007685">
    <property type="entry name" value="RelA_SpoT"/>
</dbReference>
<dbReference type="SUPFAM" id="SSF109604">
    <property type="entry name" value="HD-domain/PDEase-like"/>
    <property type="match status" value="1"/>
</dbReference>
<dbReference type="PROSITE" id="PS51880">
    <property type="entry name" value="TGS"/>
    <property type="match status" value="1"/>
</dbReference>
<dbReference type="SUPFAM" id="SSF81301">
    <property type="entry name" value="Nucleotidyltransferase"/>
    <property type="match status" value="1"/>
</dbReference>
<dbReference type="CDD" id="cd05399">
    <property type="entry name" value="NT_Rel-Spo_like"/>
    <property type="match status" value="1"/>
</dbReference>
<dbReference type="EMBL" id="FOUU01000003">
    <property type="protein sequence ID" value="SFM75290.1"/>
    <property type="molecule type" value="Genomic_DNA"/>
</dbReference>
<dbReference type="GO" id="GO:0008893">
    <property type="term" value="F:guanosine-3',5'-bis(diphosphate) 3'-diphosphatase activity"/>
    <property type="evidence" value="ECO:0007669"/>
    <property type="project" value="TreeGrafter"/>
</dbReference>
<dbReference type="FunFam" id="3.10.20.30:FF:000002">
    <property type="entry name" value="GTP pyrophosphokinase (RelA/SpoT)"/>
    <property type="match status" value="1"/>
</dbReference>
<dbReference type="InterPro" id="IPR045865">
    <property type="entry name" value="ACT-like_dom_sf"/>
</dbReference>
<dbReference type="PANTHER" id="PTHR21262">
    <property type="entry name" value="GUANOSINE-3',5'-BIS DIPHOSPHATE 3'-PYROPHOSPHOHYDROLASE"/>
    <property type="match status" value="1"/>
</dbReference>
<dbReference type="Pfam" id="PF13328">
    <property type="entry name" value="HD_4"/>
    <property type="match status" value="1"/>
</dbReference>
<dbReference type="InterPro" id="IPR012675">
    <property type="entry name" value="Beta-grasp_dom_sf"/>
</dbReference>
<feature type="domain" description="TGS" evidence="3">
    <location>
        <begin position="390"/>
        <end position="451"/>
    </location>
</feature>
<dbReference type="GO" id="GO:0016301">
    <property type="term" value="F:kinase activity"/>
    <property type="evidence" value="ECO:0007669"/>
    <property type="project" value="UniProtKB-KW"/>
</dbReference>
<dbReference type="Gene3D" id="3.30.460.10">
    <property type="entry name" value="Beta Polymerase, domain 2"/>
    <property type="match status" value="1"/>
</dbReference>
<keyword evidence="4" id="KW-0808">Transferase</keyword>
<evidence type="ECO:0000259" key="2">
    <source>
        <dbReference type="PROSITE" id="PS51671"/>
    </source>
</evidence>
<feature type="domain" description="ACT" evidence="2">
    <location>
        <begin position="647"/>
        <end position="721"/>
    </location>
</feature>
<evidence type="ECO:0000256" key="1">
    <source>
        <dbReference type="RuleBase" id="RU003847"/>
    </source>
</evidence>
<dbReference type="Pfam" id="PF19296">
    <property type="entry name" value="RelA_AH_RIS"/>
    <property type="match status" value="1"/>
</dbReference>
<sequence length="724" mass="82798">MFFDIIDRIRSYYPDANIRLVEKAYVLAARAYRKSPSPLKSHFMLHELAVASILAGMHLDEEAIASGILHNILAVNGVTKETIKQHLGDRVATIVEGVDRLNRLNYSKKEEQQAEYLRKMILAVAKDIRVILVKLADRLHRMQMLTERQDLKEVFDPLDLARETLDIYAPLAARLGIEWMKKELENRSLMILNPEEYYAIENALKQTEEERNLYIQRVKEILERVLGENQIEARILGRPKHIYSIYKKIKGQNIDINRVYDLIAFRVIVKSVKDCYEVLSIIHSMWEPLPGRYKDFILRPKPNRYQSLHTTVKGPLGYPMEVQIRTEEMDRIANEGIAAHWLYKEGRPFDPTKVEEIQKYTWLRQILEWKDRLRDPGEVFRSISLDLFPDEVYVFTPQGDIKVLPKGSTPVDFAYLIHTEVGHRCIGARVNGKIVPLKYELQSGDTVEIITSKNQRPSKDWLQFVKTSKARNRIRHWINMAEQEQAIAIGRELCEKEFRKKGVNFNEYVNSPELLEVARAFSLKSVDDLLASVGFKKISPGQVLGRLLPESGQVSTKVEDQSIGEAEVPGRRKEKGDGVRVVGGGSVLTRFARCCTPLPGEPIVGYVTRGRGVSVHRRSCKNIANAEPERLIDVEWDTSSEDLYSASLRLVFANKKGILAGISSTLSQMDAEMRALQVKPLPDGLHEGLITVAVKDQEHLKRVMITLKGERDIYSVERVASEIR</sequence>
<evidence type="ECO:0000313" key="4">
    <source>
        <dbReference type="EMBL" id="SFM75290.1"/>
    </source>
</evidence>
<keyword evidence="4" id="KW-0418">Kinase</keyword>
<dbReference type="GO" id="GO:0015969">
    <property type="term" value="P:guanosine tetraphosphate metabolic process"/>
    <property type="evidence" value="ECO:0007669"/>
    <property type="project" value="InterPro"/>
</dbReference>
<organism evidence="4 5">
    <name type="scientific">Thermodesulforhabdus norvegica</name>
    <dbReference type="NCBI Taxonomy" id="39841"/>
    <lineage>
        <taxon>Bacteria</taxon>
        <taxon>Pseudomonadati</taxon>
        <taxon>Thermodesulfobacteriota</taxon>
        <taxon>Syntrophobacteria</taxon>
        <taxon>Syntrophobacterales</taxon>
        <taxon>Thermodesulforhabdaceae</taxon>
        <taxon>Thermodesulforhabdus</taxon>
    </lineage>
</organism>
<dbReference type="InterPro" id="IPR012676">
    <property type="entry name" value="TGS-like"/>
</dbReference>
<comment type="function">
    <text evidence="1">In eubacteria ppGpp (guanosine 3'-diphosphate 5'-diphosphate) is a mediator of the stringent response that coordinates a variety of cellular activities in response to changes in nutritional abundance.</text>
</comment>
<dbReference type="CDD" id="cd01668">
    <property type="entry name" value="TGS_RSH"/>
    <property type="match status" value="1"/>
</dbReference>
<dbReference type="GO" id="GO:0042594">
    <property type="term" value="P:response to starvation"/>
    <property type="evidence" value="ECO:0007669"/>
    <property type="project" value="TreeGrafter"/>
</dbReference>
<dbReference type="InterPro" id="IPR004811">
    <property type="entry name" value="RelA/Spo_fam"/>
</dbReference>
<dbReference type="InterPro" id="IPR002912">
    <property type="entry name" value="ACT_dom"/>
</dbReference>
<dbReference type="InterPro" id="IPR043519">
    <property type="entry name" value="NT_sf"/>
</dbReference>
<evidence type="ECO:0000259" key="3">
    <source>
        <dbReference type="PROSITE" id="PS51880"/>
    </source>
</evidence>
<reference evidence="4 5" key="1">
    <citation type="submission" date="2016-10" db="EMBL/GenBank/DDBJ databases">
        <authorList>
            <person name="de Groot N.N."/>
        </authorList>
    </citation>
    <scope>NUCLEOTIDE SEQUENCE [LARGE SCALE GENOMIC DNA]</scope>
    <source>
        <strain evidence="4 5">DSM 9990</strain>
    </source>
</reference>
<dbReference type="Gene3D" id="3.10.20.30">
    <property type="match status" value="1"/>
</dbReference>
<dbReference type="Pfam" id="PF02824">
    <property type="entry name" value="TGS"/>
    <property type="match status" value="1"/>
</dbReference>
<dbReference type="Gene3D" id="3.30.70.260">
    <property type="match status" value="1"/>
</dbReference>
<dbReference type="SMART" id="SM00954">
    <property type="entry name" value="RelA_SpoT"/>
    <property type="match status" value="1"/>
</dbReference>
<name>A0A1I4TFG6_9BACT</name>
<dbReference type="Pfam" id="PF04607">
    <property type="entry name" value="RelA_SpoT"/>
    <property type="match status" value="1"/>
</dbReference>
<dbReference type="InterPro" id="IPR033655">
    <property type="entry name" value="TGS_RelA/SpoT"/>
</dbReference>
<gene>
    <name evidence="4" type="ORF">SAMN05660836_01381</name>
</gene>
<accession>A0A1I4TFG6</accession>
<dbReference type="NCBIfam" id="TIGR00691">
    <property type="entry name" value="spoT_relA"/>
    <property type="match status" value="1"/>
</dbReference>
<dbReference type="STRING" id="39841.SAMN05660836_01381"/>
<dbReference type="InterPro" id="IPR045600">
    <property type="entry name" value="RelA/SpoT_AH_RIS"/>
</dbReference>
<dbReference type="PANTHER" id="PTHR21262:SF36">
    <property type="entry name" value="BIFUNCTIONAL (P)PPGPP SYNTHASE_HYDROLASE SPOT"/>
    <property type="match status" value="1"/>
</dbReference>
<dbReference type="FunFam" id="3.30.460.10:FF:000001">
    <property type="entry name" value="GTP pyrophosphokinase RelA"/>
    <property type="match status" value="1"/>
</dbReference>
<dbReference type="InterPro" id="IPR004095">
    <property type="entry name" value="TGS"/>
</dbReference>
<dbReference type="SUPFAM" id="SSF81271">
    <property type="entry name" value="TGS-like"/>
    <property type="match status" value="1"/>
</dbReference>
<proteinExistence type="inferred from homology"/>
<dbReference type="GO" id="GO:0008728">
    <property type="term" value="F:GTP diphosphokinase activity"/>
    <property type="evidence" value="ECO:0007669"/>
    <property type="project" value="TreeGrafter"/>
</dbReference>
<dbReference type="Pfam" id="PF13291">
    <property type="entry name" value="ACT_4"/>
    <property type="match status" value="1"/>
</dbReference>
<dbReference type="GO" id="GO:0005886">
    <property type="term" value="C:plasma membrane"/>
    <property type="evidence" value="ECO:0007669"/>
    <property type="project" value="TreeGrafter"/>
</dbReference>
<dbReference type="GO" id="GO:0015949">
    <property type="term" value="P:nucleobase-containing small molecule interconversion"/>
    <property type="evidence" value="ECO:0007669"/>
    <property type="project" value="UniProtKB-ARBA"/>
</dbReference>
<evidence type="ECO:0000313" key="5">
    <source>
        <dbReference type="Proteomes" id="UP000199611"/>
    </source>
</evidence>
<dbReference type="AlphaFoldDB" id="A0A1I4TFG6"/>
<protein>
    <submittedName>
        <fullName evidence="4">GTP pyrophosphokinase</fullName>
    </submittedName>
</protein>
<dbReference type="CDD" id="cd04876">
    <property type="entry name" value="ACT_RelA-SpoT"/>
    <property type="match status" value="1"/>
</dbReference>
<dbReference type="Proteomes" id="UP000199611">
    <property type="component" value="Unassembled WGS sequence"/>
</dbReference>
<dbReference type="SUPFAM" id="SSF55021">
    <property type="entry name" value="ACT-like"/>
    <property type="match status" value="1"/>
</dbReference>
<comment type="similarity">
    <text evidence="1">Belongs to the relA/spoT family.</text>
</comment>
<dbReference type="PROSITE" id="PS51671">
    <property type="entry name" value="ACT"/>
    <property type="match status" value="1"/>
</dbReference>